<reference evidence="6" key="1">
    <citation type="submission" date="2025-08" db="UniProtKB">
        <authorList>
            <consortium name="Ensembl"/>
        </authorList>
    </citation>
    <scope>IDENTIFICATION</scope>
</reference>
<accession>A0A8C2ACR4</accession>
<evidence type="ECO:0000256" key="3">
    <source>
        <dbReference type="ARBA" id="ARBA00022553"/>
    </source>
</evidence>
<evidence type="ECO:0000256" key="4">
    <source>
        <dbReference type="ARBA" id="ARBA00023157"/>
    </source>
</evidence>
<dbReference type="InterPro" id="IPR013783">
    <property type="entry name" value="Ig-like_fold"/>
</dbReference>
<evidence type="ECO:0000313" key="7">
    <source>
        <dbReference type="Proteomes" id="UP000694700"/>
    </source>
</evidence>
<dbReference type="FunFam" id="2.60.40.10:FF:000228">
    <property type="entry name" value="obscurin isoform X4"/>
    <property type="match status" value="1"/>
</dbReference>
<dbReference type="InterPro" id="IPR007110">
    <property type="entry name" value="Ig-like_dom"/>
</dbReference>
<comment type="subcellular location">
    <subcellularLocation>
        <location evidence="1">Cytoplasm</location>
    </subcellularLocation>
</comment>
<dbReference type="AlphaFoldDB" id="A0A8C2ACR4"/>
<dbReference type="SMART" id="SM00409">
    <property type="entry name" value="IG"/>
    <property type="match status" value="1"/>
</dbReference>
<keyword evidence="3" id="KW-0597">Phosphoprotein</keyword>
<dbReference type="InterPro" id="IPR052385">
    <property type="entry name" value="Obscurin/Obscurin-like_Reg"/>
</dbReference>
<proteinExistence type="predicted"/>
<dbReference type="PANTHER" id="PTHR35971">
    <property type="entry name" value="SI:DKEY-31G6.6"/>
    <property type="match status" value="1"/>
</dbReference>
<evidence type="ECO:0000256" key="1">
    <source>
        <dbReference type="ARBA" id="ARBA00004496"/>
    </source>
</evidence>
<sequence>MLEGRLTKLLINNLVEGDAGNYTSLPITFKQELKNQEGEEGNIITLRCDLSKASTDVKWLKGEEVLKHGEKYQLRQIATKMELVIRKAIPEDSGVYFCVCPDQTSKATVKINGTKLKSNATLMGINNILKCIKKENSYFKLQ</sequence>
<keyword evidence="2" id="KW-0963">Cytoplasm</keyword>
<dbReference type="Proteomes" id="UP000694700">
    <property type="component" value="Unplaced"/>
</dbReference>
<evidence type="ECO:0000259" key="5">
    <source>
        <dbReference type="PROSITE" id="PS50835"/>
    </source>
</evidence>
<dbReference type="InterPro" id="IPR003599">
    <property type="entry name" value="Ig_sub"/>
</dbReference>
<feature type="domain" description="Ig-like" evidence="5">
    <location>
        <begin position="26"/>
        <end position="110"/>
    </location>
</feature>
<dbReference type="Pfam" id="PF07679">
    <property type="entry name" value="I-set"/>
    <property type="match status" value="1"/>
</dbReference>
<dbReference type="PANTHER" id="PTHR35971:SF5">
    <property type="entry name" value="OBSCURIN LIKE CYTOSKELETAL ADAPTOR 1"/>
    <property type="match status" value="1"/>
</dbReference>
<protein>
    <recommendedName>
        <fullName evidence="5">Ig-like domain-containing protein</fullName>
    </recommendedName>
</protein>
<organism evidence="6 7">
    <name type="scientific">Cyprinus carpio</name>
    <name type="common">Common carp</name>
    <dbReference type="NCBI Taxonomy" id="7962"/>
    <lineage>
        <taxon>Eukaryota</taxon>
        <taxon>Metazoa</taxon>
        <taxon>Chordata</taxon>
        <taxon>Craniata</taxon>
        <taxon>Vertebrata</taxon>
        <taxon>Euteleostomi</taxon>
        <taxon>Actinopterygii</taxon>
        <taxon>Neopterygii</taxon>
        <taxon>Teleostei</taxon>
        <taxon>Ostariophysi</taxon>
        <taxon>Cypriniformes</taxon>
        <taxon>Cyprinidae</taxon>
        <taxon>Cyprininae</taxon>
        <taxon>Cyprinus</taxon>
    </lineage>
</organism>
<evidence type="ECO:0000313" key="6">
    <source>
        <dbReference type="Ensembl" id="ENSCCRP00015103568.1"/>
    </source>
</evidence>
<dbReference type="InterPro" id="IPR036179">
    <property type="entry name" value="Ig-like_dom_sf"/>
</dbReference>
<dbReference type="PROSITE" id="PS50835">
    <property type="entry name" value="IG_LIKE"/>
    <property type="match status" value="1"/>
</dbReference>
<dbReference type="SUPFAM" id="SSF48726">
    <property type="entry name" value="Immunoglobulin"/>
    <property type="match status" value="1"/>
</dbReference>
<name>A0A8C2ACR4_CYPCA</name>
<dbReference type="InterPro" id="IPR013098">
    <property type="entry name" value="Ig_I-set"/>
</dbReference>
<dbReference type="Ensembl" id="ENSCCRT00015106900.1">
    <property type="protein sequence ID" value="ENSCCRP00015103568.1"/>
    <property type="gene ID" value="ENSCCRG00015041369.1"/>
</dbReference>
<evidence type="ECO:0000256" key="2">
    <source>
        <dbReference type="ARBA" id="ARBA00022490"/>
    </source>
</evidence>
<keyword evidence="4" id="KW-1015">Disulfide bond</keyword>
<dbReference type="GO" id="GO:0005737">
    <property type="term" value="C:cytoplasm"/>
    <property type="evidence" value="ECO:0007669"/>
    <property type="project" value="UniProtKB-SubCell"/>
</dbReference>
<dbReference type="Gene3D" id="2.60.40.10">
    <property type="entry name" value="Immunoglobulins"/>
    <property type="match status" value="1"/>
</dbReference>